<dbReference type="EMBL" id="JARKIK010000007">
    <property type="protein sequence ID" value="KAK8750306.1"/>
    <property type="molecule type" value="Genomic_DNA"/>
</dbReference>
<organism evidence="8 9">
    <name type="scientific">Cherax quadricarinatus</name>
    <name type="common">Australian red claw crayfish</name>
    <dbReference type="NCBI Taxonomy" id="27406"/>
    <lineage>
        <taxon>Eukaryota</taxon>
        <taxon>Metazoa</taxon>
        <taxon>Ecdysozoa</taxon>
        <taxon>Arthropoda</taxon>
        <taxon>Crustacea</taxon>
        <taxon>Multicrustacea</taxon>
        <taxon>Malacostraca</taxon>
        <taxon>Eumalacostraca</taxon>
        <taxon>Eucarida</taxon>
        <taxon>Decapoda</taxon>
        <taxon>Pleocyemata</taxon>
        <taxon>Astacidea</taxon>
        <taxon>Parastacoidea</taxon>
        <taxon>Parastacidae</taxon>
        <taxon>Cherax</taxon>
    </lineage>
</organism>
<evidence type="ECO:0000256" key="6">
    <source>
        <dbReference type="RuleBase" id="RU361124"/>
    </source>
</evidence>
<reference evidence="8 9" key="1">
    <citation type="journal article" date="2024" name="BMC Genomics">
        <title>Genome assembly of redclaw crayfish (Cherax quadricarinatus) provides insights into its immune adaptation and hypoxia tolerance.</title>
        <authorList>
            <person name="Liu Z."/>
            <person name="Zheng J."/>
            <person name="Li H."/>
            <person name="Fang K."/>
            <person name="Wang S."/>
            <person name="He J."/>
            <person name="Zhou D."/>
            <person name="Weng S."/>
            <person name="Chi M."/>
            <person name="Gu Z."/>
            <person name="He J."/>
            <person name="Li F."/>
            <person name="Wang M."/>
        </authorList>
    </citation>
    <scope>NUCLEOTIDE SEQUENCE [LARGE SCALE GENOMIC DNA]</scope>
    <source>
        <strain evidence="8">ZL_2023a</strain>
    </source>
</reference>
<gene>
    <name evidence="8" type="ORF">OTU49_014770</name>
</gene>
<evidence type="ECO:0000256" key="3">
    <source>
        <dbReference type="ARBA" id="ARBA00023015"/>
    </source>
</evidence>
<keyword evidence="9" id="KW-1185">Reference proteome</keyword>
<evidence type="ECO:0000256" key="5">
    <source>
        <dbReference type="ARBA" id="ARBA00023242"/>
    </source>
</evidence>
<comment type="caution">
    <text evidence="8">The sequence shown here is derived from an EMBL/GenBank/DDBJ whole genome shotgun (WGS) entry which is preliminary data.</text>
</comment>
<dbReference type="PANTHER" id="PTHR14898">
    <property type="entry name" value="ENHANCER OF POLYCOMB"/>
    <property type="match status" value="1"/>
</dbReference>
<keyword evidence="4 6" id="KW-0804">Transcription</keyword>
<proteinExistence type="inferred from homology"/>
<evidence type="ECO:0000256" key="1">
    <source>
        <dbReference type="ARBA" id="ARBA00004123"/>
    </source>
</evidence>
<comment type="subcellular location">
    <subcellularLocation>
        <location evidence="1 6">Nucleus</location>
    </subcellularLocation>
</comment>
<dbReference type="GO" id="GO:0035267">
    <property type="term" value="C:NuA4 histone acetyltransferase complex"/>
    <property type="evidence" value="ECO:0007669"/>
    <property type="project" value="InterPro"/>
</dbReference>
<dbReference type="GO" id="GO:0006357">
    <property type="term" value="P:regulation of transcription by RNA polymerase II"/>
    <property type="evidence" value="ECO:0007669"/>
    <property type="project" value="InterPro"/>
</dbReference>
<keyword evidence="3 6" id="KW-0805">Transcription regulation</keyword>
<evidence type="ECO:0000256" key="4">
    <source>
        <dbReference type="ARBA" id="ARBA00023163"/>
    </source>
</evidence>
<accession>A0AAW0YFT0</accession>
<dbReference type="AlphaFoldDB" id="A0AAW0YFT0"/>
<dbReference type="GO" id="GO:0005634">
    <property type="term" value="C:nucleus"/>
    <property type="evidence" value="ECO:0007669"/>
    <property type="project" value="UniProtKB-SubCell"/>
</dbReference>
<evidence type="ECO:0000259" key="7">
    <source>
        <dbReference type="Pfam" id="PF10513"/>
    </source>
</evidence>
<protein>
    <recommendedName>
        <fullName evidence="6">Enhancer of polycomb-like protein</fullName>
    </recommendedName>
</protein>
<evidence type="ECO:0000313" key="8">
    <source>
        <dbReference type="EMBL" id="KAK8750306.1"/>
    </source>
</evidence>
<dbReference type="Pfam" id="PF10513">
    <property type="entry name" value="EPL1"/>
    <property type="match status" value="1"/>
</dbReference>
<keyword evidence="5 6" id="KW-0539">Nucleus</keyword>
<dbReference type="InterPro" id="IPR024943">
    <property type="entry name" value="Enhancer_polycomb"/>
</dbReference>
<sequence length="200" mass="23240">MSKFRARQLDASKPIPVYMQEDIPDYAEFNAINRTVPQMPTGMEKEEETEHHLQQAIFHQRVIPVPEVYDLGNNDASVLDNMYPLNYKAPRQLIHIHPFSADQDIPEYDMDSEDEAWVSQHAAKGEVPLTNLQFEEMMDRLEKASGLKAVTLQEAKVLLKDDDDLIIAVYDYWLNKRLRLAHALIPQVRVAYYNPSHHQR</sequence>
<evidence type="ECO:0000313" key="9">
    <source>
        <dbReference type="Proteomes" id="UP001445076"/>
    </source>
</evidence>
<name>A0AAW0YFT0_CHEQU</name>
<comment type="similarity">
    <text evidence="2 6">Belongs to the enhancer of polycomb family.</text>
</comment>
<dbReference type="Proteomes" id="UP001445076">
    <property type="component" value="Unassembled WGS sequence"/>
</dbReference>
<dbReference type="InterPro" id="IPR019542">
    <property type="entry name" value="Enhancer_polycomb-like_N"/>
</dbReference>
<evidence type="ECO:0000256" key="2">
    <source>
        <dbReference type="ARBA" id="ARBA00008035"/>
    </source>
</evidence>
<feature type="domain" description="Enhancer of polycomb-like N-terminal" evidence="7">
    <location>
        <begin position="5"/>
        <end position="143"/>
    </location>
</feature>